<comment type="subcellular location">
    <subcellularLocation>
        <location evidence="2">Cytoplasm</location>
    </subcellularLocation>
    <subcellularLocation>
        <location evidence="1">Nucleus</location>
    </subcellularLocation>
</comment>
<reference evidence="13" key="2">
    <citation type="submission" date="2025-09" db="UniProtKB">
        <authorList>
            <consortium name="Ensembl"/>
        </authorList>
    </citation>
    <scope>IDENTIFICATION</scope>
</reference>
<dbReference type="GO" id="GO:0007283">
    <property type="term" value="P:spermatogenesis"/>
    <property type="evidence" value="ECO:0007669"/>
    <property type="project" value="UniProtKB-KW"/>
</dbReference>
<evidence type="ECO:0000313" key="14">
    <source>
        <dbReference type="Proteomes" id="UP000694564"/>
    </source>
</evidence>
<keyword evidence="3" id="KW-0217">Developmental protein</keyword>
<evidence type="ECO:0000256" key="8">
    <source>
        <dbReference type="ARBA" id="ARBA00023125"/>
    </source>
</evidence>
<dbReference type="GO" id="GO:0046982">
    <property type="term" value="F:protein heterodimerization activity"/>
    <property type="evidence" value="ECO:0007669"/>
    <property type="project" value="Ensembl"/>
</dbReference>
<evidence type="ECO:0000313" key="13">
    <source>
        <dbReference type="Ensembl" id="ENSSVLP00005011815.1"/>
    </source>
</evidence>
<evidence type="ECO:0000256" key="4">
    <source>
        <dbReference type="ARBA" id="ARBA00022782"/>
    </source>
</evidence>
<dbReference type="GeneTree" id="ENSGT00390000016050"/>
<dbReference type="AlphaFoldDB" id="A0A8D2B5G8"/>
<protein>
    <recommendedName>
        <fullName evidence="11">Spermatogenesis- and oogenesis-specific basic helix-loop-helix-containing protein 2</fullName>
    </recommendedName>
</protein>
<dbReference type="PROSITE" id="PS50888">
    <property type="entry name" value="BHLH"/>
    <property type="match status" value="1"/>
</dbReference>
<dbReference type="PANTHER" id="PTHR15402:SF4">
    <property type="entry name" value="SPERMATOGENESIS- AND OOGENESIS-SPECIFIC BASIC HELIX-LOOP-HELIX-CONTAINING PROTEIN 1"/>
    <property type="match status" value="1"/>
</dbReference>
<evidence type="ECO:0000256" key="11">
    <source>
        <dbReference type="ARBA" id="ARBA00074702"/>
    </source>
</evidence>
<sequence length="425" mass="47671">MAASIISQEFRQISGQAKIDLLLVGDDTVYHLADPLQKFFANTAEVTITISDVQKAATLLDDCTFDMVFLKTTSFLSAEELEAVRSIRFCKKKNTHWLFVFIIPENFKGCISGHGADITLTEPLTMEKMSIVVKYWKTYFSDTDKNENAIKSEEHELPLQNSCSEHLGCFSTDLFNCSESVRNDLGLELKTPLSDSEKSKKISFLHSSKEKLRRERIKYCCEQLRTLLPYIKGRKNDAASILEATVDYVKYIREKIPPAIMGQITEALQNNRRFCKKQVPIQLSLPGTVLAQRENSVLTSTYSPVRGIQFLANKCLNVYSIDTGGDSLDQIVRGQSGSTSESDVGDLYKTRIPSAALSLNSFHALRYYSKVIPSYDAPAVTNQSISIHLPSAVPKVSKFLPQHCNSVLGQTCTTHPNCLQQFWAY</sequence>
<dbReference type="CDD" id="cd18908">
    <property type="entry name" value="bHLH_SOHLH1_2"/>
    <property type="match status" value="1"/>
</dbReference>
<dbReference type="GO" id="GO:0005737">
    <property type="term" value="C:cytoplasm"/>
    <property type="evidence" value="ECO:0007669"/>
    <property type="project" value="UniProtKB-SubCell"/>
</dbReference>
<evidence type="ECO:0000256" key="10">
    <source>
        <dbReference type="ARBA" id="ARBA00023242"/>
    </source>
</evidence>
<dbReference type="GO" id="GO:0000978">
    <property type="term" value="F:RNA polymerase II cis-regulatory region sequence-specific DNA binding"/>
    <property type="evidence" value="ECO:0007669"/>
    <property type="project" value="TreeGrafter"/>
</dbReference>
<evidence type="ECO:0000256" key="2">
    <source>
        <dbReference type="ARBA" id="ARBA00004496"/>
    </source>
</evidence>
<dbReference type="GO" id="GO:0009994">
    <property type="term" value="P:oocyte differentiation"/>
    <property type="evidence" value="ECO:0007669"/>
    <property type="project" value="Ensembl"/>
</dbReference>
<keyword evidence="4" id="KW-0221">Differentiation</keyword>
<dbReference type="SUPFAM" id="SSF47459">
    <property type="entry name" value="HLH, helix-loop-helix DNA-binding domain"/>
    <property type="match status" value="1"/>
</dbReference>
<evidence type="ECO:0000256" key="6">
    <source>
        <dbReference type="ARBA" id="ARBA00022943"/>
    </source>
</evidence>
<feature type="domain" description="BHLH" evidence="12">
    <location>
        <begin position="201"/>
        <end position="252"/>
    </location>
</feature>
<dbReference type="Gene3D" id="4.10.280.10">
    <property type="entry name" value="Helix-loop-helix DNA-binding domain"/>
    <property type="match status" value="1"/>
</dbReference>
<dbReference type="GO" id="GO:0001545">
    <property type="term" value="P:primary ovarian follicle growth"/>
    <property type="evidence" value="ECO:0007669"/>
    <property type="project" value="Ensembl"/>
</dbReference>
<keyword evidence="10" id="KW-0539">Nucleus</keyword>
<keyword evidence="6" id="KW-0896">Oogenesis</keyword>
<dbReference type="InterPro" id="IPR039583">
    <property type="entry name" value="TCFL5/SOLH1/2"/>
</dbReference>
<reference evidence="13" key="1">
    <citation type="submission" date="2025-08" db="UniProtKB">
        <authorList>
            <consortium name="Ensembl"/>
        </authorList>
    </citation>
    <scope>IDENTIFICATION</scope>
</reference>
<evidence type="ECO:0000256" key="7">
    <source>
        <dbReference type="ARBA" id="ARBA00023015"/>
    </source>
</evidence>
<accession>A0A8D2B5G8</accession>
<organism evidence="13 14">
    <name type="scientific">Sciurus vulgaris</name>
    <name type="common">Eurasian red squirrel</name>
    <dbReference type="NCBI Taxonomy" id="55149"/>
    <lineage>
        <taxon>Eukaryota</taxon>
        <taxon>Metazoa</taxon>
        <taxon>Chordata</taxon>
        <taxon>Craniata</taxon>
        <taxon>Vertebrata</taxon>
        <taxon>Euteleostomi</taxon>
        <taxon>Mammalia</taxon>
        <taxon>Eutheria</taxon>
        <taxon>Euarchontoglires</taxon>
        <taxon>Glires</taxon>
        <taxon>Rodentia</taxon>
        <taxon>Sciuromorpha</taxon>
        <taxon>Sciuridae</taxon>
        <taxon>Sciurinae</taxon>
        <taxon>Sciurini</taxon>
        <taxon>Sciurus</taxon>
    </lineage>
</organism>
<name>A0A8D2B5G8_SCIVU</name>
<dbReference type="InterPro" id="IPR011598">
    <property type="entry name" value="bHLH_dom"/>
</dbReference>
<dbReference type="Proteomes" id="UP000694564">
    <property type="component" value="Chromosome 4"/>
</dbReference>
<dbReference type="SMART" id="SM00353">
    <property type="entry name" value="HLH"/>
    <property type="match status" value="1"/>
</dbReference>
<evidence type="ECO:0000259" key="12">
    <source>
        <dbReference type="PROSITE" id="PS50888"/>
    </source>
</evidence>
<evidence type="ECO:0000256" key="3">
    <source>
        <dbReference type="ARBA" id="ARBA00022473"/>
    </source>
</evidence>
<dbReference type="InterPro" id="IPR036638">
    <property type="entry name" value="HLH_DNA-bd_sf"/>
</dbReference>
<keyword evidence="7" id="KW-0805">Transcription regulation</keyword>
<dbReference type="GO" id="GO:0005634">
    <property type="term" value="C:nucleus"/>
    <property type="evidence" value="ECO:0007669"/>
    <property type="project" value="UniProtKB-SubCell"/>
</dbReference>
<evidence type="ECO:0000256" key="5">
    <source>
        <dbReference type="ARBA" id="ARBA00022871"/>
    </source>
</evidence>
<keyword evidence="5" id="KW-0744">Spermatogenesis</keyword>
<keyword evidence="9" id="KW-0804">Transcription</keyword>
<dbReference type="FunFam" id="4.10.280.10:FF:000071">
    <property type="entry name" value="spermatogenesis- and oogenesis-specific basic helix-loop-helix-containing protein 2"/>
    <property type="match status" value="1"/>
</dbReference>
<dbReference type="Pfam" id="PF00010">
    <property type="entry name" value="HLH"/>
    <property type="match status" value="1"/>
</dbReference>
<dbReference type="PANTHER" id="PTHR15402">
    <property type="entry name" value="TRANSCRIPTION FACTOR-LIKE 5 PROTEIN"/>
    <property type="match status" value="1"/>
</dbReference>
<gene>
    <name evidence="13" type="primary">SOHLH2</name>
</gene>
<proteinExistence type="predicted"/>
<evidence type="ECO:0000256" key="1">
    <source>
        <dbReference type="ARBA" id="ARBA00004123"/>
    </source>
</evidence>
<dbReference type="Ensembl" id="ENSSVLT00005013081.1">
    <property type="protein sequence ID" value="ENSSVLP00005011815.1"/>
    <property type="gene ID" value="ENSSVLG00005009335.1"/>
</dbReference>
<keyword evidence="8" id="KW-0238">DNA-binding</keyword>
<dbReference type="GO" id="GO:0001228">
    <property type="term" value="F:DNA-binding transcription activator activity, RNA polymerase II-specific"/>
    <property type="evidence" value="ECO:0007669"/>
    <property type="project" value="Ensembl"/>
</dbReference>
<keyword evidence="14" id="KW-1185">Reference proteome</keyword>
<evidence type="ECO:0000256" key="9">
    <source>
        <dbReference type="ARBA" id="ARBA00023163"/>
    </source>
</evidence>
<dbReference type="GO" id="GO:0042803">
    <property type="term" value="F:protein homodimerization activity"/>
    <property type="evidence" value="ECO:0007669"/>
    <property type="project" value="Ensembl"/>
</dbReference>